<evidence type="ECO:0000313" key="1">
    <source>
        <dbReference type="EMBL" id="ANO35517.1"/>
    </source>
</evidence>
<dbReference type="EMBL" id="CP016179">
    <property type="protein sequence ID" value="ANO35517.1"/>
    <property type="molecule type" value="Genomic_DNA"/>
</dbReference>
<protein>
    <submittedName>
        <fullName evidence="1">Uncharacterized protein</fullName>
    </submittedName>
</protein>
<organism evidence="1">
    <name type="scientific">Vibrio breoganii</name>
    <dbReference type="NCBI Taxonomy" id="553239"/>
    <lineage>
        <taxon>Bacteria</taxon>
        <taxon>Pseudomonadati</taxon>
        <taxon>Pseudomonadota</taxon>
        <taxon>Gammaproteobacteria</taxon>
        <taxon>Vibrionales</taxon>
        <taxon>Vibrionaceae</taxon>
        <taxon>Vibrio</taxon>
    </lineage>
</organism>
<sequence length="92" mass="10381">MKQTFATKSISVQTFSPTGELYSIELVVVDADLPDLARVKLLMACEQGLGRPGVMIRITFDSSVSSDFRGFHAAEIWVNSTFDYYRAKRNER</sequence>
<reference evidence="1" key="1">
    <citation type="submission" date="2016-06" db="EMBL/GenBank/DDBJ databases">
        <title>Adaptive Radiation by Waves of Gene Transfer Leads to Fine-Scale Resource Partitioning in Marine Microbes.</title>
        <authorList>
            <person name="Hehemann J.-H."/>
            <person name="Arevalo P."/>
            <person name="Datta M.S."/>
            <person name="Yu X."/>
            <person name="Corzett C."/>
            <person name="Henschel A."/>
            <person name="Preheim S.P."/>
            <person name="Timberlake S."/>
            <person name="Alm E.J."/>
            <person name="Polz M.F."/>
        </authorList>
    </citation>
    <scope>NUCLEOTIDE SEQUENCE [LARGE SCALE GENOMIC DNA]</scope>
    <source>
        <strain evidence="1">FF50</strain>
        <plasmid evidence="1">unnamed1</plasmid>
    </source>
</reference>
<keyword evidence="1" id="KW-0614">Plasmid</keyword>
<accession>A0A193KIX1</accession>
<dbReference type="KEGG" id="vbr:A6E01_20095"/>
<dbReference type="RefSeq" id="WP_065211276.1">
    <property type="nucleotide sequence ID" value="NZ_CP016179.1"/>
</dbReference>
<dbReference type="AlphaFoldDB" id="A0A193KIX1"/>
<dbReference type="Proteomes" id="UP000092018">
    <property type="component" value="Plasmid unnamed1"/>
</dbReference>
<gene>
    <name evidence="1" type="ORF">A6E01_20095</name>
</gene>
<proteinExistence type="predicted"/>
<name>A0A193KIX1_9VIBR</name>
<geneLocation type="plasmid" evidence="1">
    <name>unnamed1</name>
</geneLocation>